<dbReference type="InterPro" id="IPR036412">
    <property type="entry name" value="HAD-like_sf"/>
</dbReference>
<proteinExistence type="predicted"/>
<dbReference type="Pfam" id="PF00702">
    <property type="entry name" value="Hydrolase"/>
    <property type="match status" value="1"/>
</dbReference>
<evidence type="ECO:0000256" key="1">
    <source>
        <dbReference type="ARBA" id="ARBA00022801"/>
    </source>
</evidence>
<dbReference type="NCBIfam" id="TIGR01662">
    <property type="entry name" value="HAD-SF-IIIA"/>
    <property type="match status" value="1"/>
</dbReference>
<keyword evidence="3" id="KW-1185">Reference proteome</keyword>
<dbReference type="InterPro" id="IPR023214">
    <property type="entry name" value="HAD_sf"/>
</dbReference>
<dbReference type="SFLD" id="SFLDG01129">
    <property type="entry name" value="C1.5:_HAD__Beta-PGM__Phosphata"/>
    <property type="match status" value="1"/>
</dbReference>
<protein>
    <submittedName>
        <fullName evidence="2">HAD family hydrolase</fullName>
    </submittedName>
</protein>
<dbReference type="SFLD" id="SFLDS00003">
    <property type="entry name" value="Haloacid_Dehalogenase"/>
    <property type="match status" value="1"/>
</dbReference>
<dbReference type="InterPro" id="IPR006549">
    <property type="entry name" value="HAD-SF_hydro_IIIA"/>
</dbReference>
<reference evidence="2 3" key="1">
    <citation type="submission" date="2021-04" db="EMBL/GenBank/DDBJ databases">
        <title>Whole-genome sequencing of Saccharopolyspora endophytica KCTC 19397.</title>
        <authorList>
            <person name="Ay H."/>
            <person name="Saygin H."/>
            <person name="Sahin N."/>
        </authorList>
    </citation>
    <scope>NUCLEOTIDE SEQUENCE [LARGE SCALE GENOMIC DNA]</scope>
    <source>
        <strain evidence="2 3">KCTC 19397</strain>
    </source>
</reference>
<dbReference type="NCBIfam" id="TIGR01549">
    <property type="entry name" value="HAD-SF-IA-v1"/>
    <property type="match status" value="1"/>
</dbReference>
<comment type="caution">
    <text evidence="2">The sequence shown here is derived from an EMBL/GenBank/DDBJ whole genome shotgun (WGS) entry which is preliminary data.</text>
</comment>
<dbReference type="Gene3D" id="3.40.50.1000">
    <property type="entry name" value="HAD superfamily/HAD-like"/>
    <property type="match status" value="1"/>
</dbReference>
<sequence length="225" mass="24963">MEKREESTVPVRAVVCDVGETLVDDTRFWRRWARWFDIPEHTMSALVGAMLGQGRDNAEAFTYVRGQAIDLAAERQRREHAGMGEYLDEDDLYPDVRDALSQLRDAGIWIGIAGNQTRRAGELVRALNLPVDAIATSEEWGVTKPDLGFFERIVATAPCEAGEIVYVGDHPDHDIRPAARAGLRTAHVRRGPLGYLYADAAETLAHADWRVDSLTALADILAPAR</sequence>
<dbReference type="EMBL" id="JAGPXE010000001">
    <property type="protein sequence ID" value="MBQ0923097.1"/>
    <property type="molecule type" value="Genomic_DNA"/>
</dbReference>
<gene>
    <name evidence="2" type="ORF">KBO27_04025</name>
</gene>
<dbReference type="InterPro" id="IPR006439">
    <property type="entry name" value="HAD-SF_hydro_IA"/>
</dbReference>
<name>A0ABS5D9Y0_9PSEU</name>
<dbReference type="InterPro" id="IPR051540">
    <property type="entry name" value="S-2-haloacid_dehalogenase"/>
</dbReference>
<accession>A0ABS5D9Y0</accession>
<dbReference type="GO" id="GO:0016787">
    <property type="term" value="F:hydrolase activity"/>
    <property type="evidence" value="ECO:0007669"/>
    <property type="project" value="UniProtKB-KW"/>
</dbReference>
<evidence type="ECO:0000313" key="2">
    <source>
        <dbReference type="EMBL" id="MBQ0923097.1"/>
    </source>
</evidence>
<dbReference type="SUPFAM" id="SSF56784">
    <property type="entry name" value="HAD-like"/>
    <property type="match status" value="1"/>
</dbReference>
<dbReference type="PANTHER" id="PTHR43316">
    <property type="entry name" value="HYDROLASE, HALOACID DELAHOGENASE-RELATED"/>
    <property type="match status" value="1"/>
</dbReference>
<dbReference type="Proteomes" id="UP000674084">
    <property type="component" value="Unassembled WGS sequence"/>
</dbReference>
<evidence type="ECO:0000313" key="3">
    <source>
        <dbReference type="Proteomes" id="UP000674084"/>
    </source>
</evidence>
<keyword evidence="1 2" id="KW-0378">Hydrolase</keyword>
<organism evidence="2 3">
    <name type="scientific">Saccharopolyspora endophytica</name>
    <dbReference type="NCBI Taxonomy" id="543886"/>
    <lineage>
        <taxon>Bacteria</taxon>
        <taxon>Bacillati</taxon>
        <taxon>Actinomycetota</taxon>
        <taxon>Actinomycetes</taxon>
        <taxon>Pseudonocardiales</taxon>
        <taxon>Pseudonocardiaceae</taxon>
        <taxon>Saccharopolyspora</taxon>
    </lineage>
</organism>